<feature type="transmembrane region" description="Helical" evidence="7">
    <location>
        <begin position="188"/>
        <end position="210"/>
    </location>
</feature>
<feature type="transmembrane region" description="Helical" evidence="7">
    <location>
        <begin position="297"/>
        <end position="319"/>
    </location>
</feature>
<dbReference type="PANTHER" id="PTHR30193">
    <property type="entry name" value="ABC TRANSPORTER PERMEASE PROTEIN"/>
    <property type="match status" value="1"/>
</dbReference>
<dbReference type="EMBL" id="CP022521">
    <property type="protein sequence ID" value="ASO18956.1"/>
    <property type="molecule type" value="Genomic_DNA"/>
</dbReference>
<evidence type="ECO:0000256" key="2">
    <source>
        <dbReference type="ARBA" id="ARBA00022448"/>
    </source>
</evidence>
<comment type="subcellular location">
    <subcellularLocation>
        <location evidence="1 7">Cell membrane</location>
        <topology evidence="1 7">Multi-pass membrane protein</topology>
    </subcellularLocation>
</comment>
<evidence type="ECO:0000313" key="9">
    <source>
        <dbReference type="Proteomes" id="UP000204221"/>
    </source>
</evidence>
<accession>A0A221VZM2</accession>
<keyword evidence="6 7" id="KW-0472">Membrane</keyword>
<comment type="similarity">
    <text evidence="7">Belongs to the binding-protein-dependent transport system permease family.</text>
</comment>
<evidence type="ECO:0000256" key="5">
    <source>
        <dbReference type="ARBA" id="ARBA00022989"/>
    </source>
</evidence>
<evidence type="ECO:0000256" key="1">
    <source>
        <dbReference type="ARBA" id="ARBA00004651"/>
    </source>
</evidence>
<evidence type="ECO:0000256" key="4">
    <source>
        <dbReference type="ARBA" id="ARBA00022692"/>
    </source>
</evidence>
<name>A0A221VZM2_9PSEU</name>
<evidence type="ECO:0000256" key="3">
    <source>
        <dbReference type="ARBA" id="ARBA00022475"/>
    </source>
</evidence>
<keyword evidence="9" id="KW-1185">Reference proteome</keyword>
<organism evidence="8 9">
    <name type="scientific">Actinoalloteichus hoggarensis</name>
    <dbReference type="NCBI Taxonomy" id="1470176"/>
    <lineage>
        <taxon>Bacteria</taxon>
        <taxon>Bacillati</taxon>
        <taxon>Actinomycetota</taxon>
        <taxon>Actinomycetes</taxon>
        <taxon>Pseudonocardiales</taxon>
        <taxon>Pseudonocardiaceae</taxon>
        <taxon>Actinoalloteichus</taxon>
    </lineage>
</organism>
<dbReference type="PANTHER" id="PTHR30193:SF37">
    <property type="entry name" value="INNER MEMBRANE ABC TRANSPORTER PERMEASE PROTEIN YCJO"/>
    <property type="match status" value="1"/>
</dbReference>
<reference evidence="8 9" key="1">
    <citation type="submission" date="2017-07" db="EMBL/GenBank/DDBJ databases">
        <title>Complete genome sequence of Actinoalloteichus hoggarensis DSM 45943, type strain of Actinoalloteichus hoggarensis.</title>
        <authorList>
            <person name="Ruckert C."/>
            <person name="Nouioui I."/>
            <person name="Willmese J."/>
            <person name="van Wezel G."/>
            <person name="Klenk H.-P."/>
            <person name="Kalinowski J."/>
            <person name="Zotchev S.B."/>
        </authorList>
    </citation>
    <scope>NUCLEOTIDE SEQUENCE [LARGE SCALE GENOMIC DNA]</scope>
    <source>
        <strain evidence="8 9">DSM 45943</strain>
    </source>
</reference>
<dbReference type="InterPro" id="IPR051393">
    <property type="entry name" value="ABC_transporter_permease"/>
</dbReference>
<dbReference type="OrthoDB" id="4319190at2"/>
<gene>
    <name evidence="8" type="primary">lacF2</name>
    <name evidence="8" type="ORF">AHOG_06530</name>
</gene>
<keyword evidence="2 7" id="KW-0813">Transport</keyword>
<evidence type="ECO:0000256" key="6">
    <source>
        <dbReference type="ARBA" id="ARBA00023136"/>
    </source>
</evidence>
<feature type="transmembrane region" description="Helical" evidence="7">
    <location>
        <begin position="231"/>
        <end position="256"/>
    </location>
</feature>
<proteinExistence type="inferred from homology"/>
<feature type="transmembrane region" description="Helical" evidence="7">
    <location>
        <begin position="42"/>
        <end position="63"/>
    </location>
</feature>
<keyword evidence="4 7" id="KW-0812">Transmembrane</keyword>
<dbReference type="CDD" id="cd06261">
    <property type="entry name" value="TM_PBP2"/>
    <property type="match status" value="1"/>
</dbReference>
<dbReference type="RefSeq" id="WP_093940550.1">
    <property type="nucleotide sequence ID" value="NZ_CP022521.1"/>
</dbReference>
<evidence type="ECO:0000313" key="8">
    <source>
        <dbReference type="EMBL" id="ASO18956.1"/>
    </source>
</evidence>
<dbReference type="GO" id="GO:0055085">
    <property type="term" value="P:transmembrane transport"/>
    <property type="evidence" value="ECO:0007669"/>
    <property type="project" value="InterPro"/>
</dbReference>
<dbReference type="AlphaFoldDB" id="A0A221VZM2"/>
<dbReference type="KEGG" id="ahg:AHOG_06530"/>
<evidence type="ECO:0000256" key="7">
    <source>
        <dbReference type="RuleBase" id="RU363032"/>
    </source>
</evidence>
<feature type="transmembrane region" description="Helical" evidence="7">
    <location>
        <begin position="99"/>
        <end position="125"/>
    </location>
</feature>
<dbReference type="InterPro" id="IPR000515">
    <property type="entry name" value="MetI-like"/>
</dbReference>
<dbReference type="PROSITE" id="PS50928">
    <property type="entry name" value="ABC_TM1"/>
    <property type="match status" value="1"/>
</dbReference>
<keyword evidence="3" id="KW-1003">Cell membrane</keyword>
<dbReference type="InterPro" id="IPR035906">
    <property type="entry name" value="MetI-like_sf"/>
</dbReference>
<sequence>MMVASTSPPETPKASSPAGGEPGPKRESWRDRLARWDLKGTPYLLILPFFAVFLGFGLFPLLYTGWVSLHDWHVVLGDQGFVGLANFARLLGDPNFWNALFNTLSIFLISTVPQLLAALGLAALLDRRLRGRTFWRAGVLLPNVVSVVAVALVFAQLFGRDYGVVNHVLGWVGIDPINWRSGTWASHLAISVMVMWRWTGYNALIYLAAMQSVPRELYEQAEIDGASRWRTFWAITVPSIRPTIIFTVLVSTIYGLQLFAEPQLFDPKGTAGVGGNSREFQTVTMYLYEEGVRLGDAGYGSAIAWALFLIVLVFAVFNYRLSRRIASKD</sequence>
<dbReference type="Proteomes" id="UP000204221">
    <property type="component" value="Chromosome"/>
</dbReference>
<dbReference type="GO" id="GO:0005886">
    <property type="term" value="C:plasma membrane"/>
    <property type="evidence" value="ECO:0007669"/>
    <property type="project" value="UniProtKB-SubCell"/>
</dbReference>
<keyword evidence="5 7" id="KW-1133">Transmembrane helix</keyword>
<dbReference type="Pfam" id="PF00528">
    <property type="entry name" value="BPD_transp_1"/>
    <property type="match status" value="1"/>
</dbReference>
<protein>
    <submittedName>
        <fullName evidence="8">Lactose transport system permease protein LacF</fullName>
    </submittedName>
</protein>
<dbReference type="Gene3D" id="1.10.3720.10">
    <property type="entry name" value="MetI-like"/>
    <property type="match status" value="1"/>
</dbReference>
<dbReference type="SUPFAM" id="SSF161098">
    <property type="entry name" value="MetI-like"/>
    <property type="match status" value="1"/>
</dbReference>
<feature type="transmembrane region" description="Helical" evidence="7">
    <location>
        <begin position="137"/>
        <end position="158"/>
    </location>
</feature>